<reference evidence="1" key="1">
    <citation type="submission" date="2022-12" db="EMBL/GenBank/DDBJ databases">
        <title>Reference genome sequencing for broad-spectrum identification of bacterial and archaeal isolates by mass spectrometry.</title>
        <authorList>
            <person name="Sekiguchi Y."/>
            <person name="Tourlousse D.M."/>
        </authorList>
    </citation>
    <scope>NUCLEOTIDE SEQUENCE</scope>
    <source>
        <strain evidence="1">H2</strain>
    </source>
</reference>
<organism evidence="1 2">
    <name type="scientific">Geobacter hydrogenophilus</name>
    <dbReference type="NCBI Taxonomy" id="40983"/>
    <lineage>
        <taxon>Bacteria</taxon>
        <taxon>Pseudomonadati</taxon>
        <taxon>Thermodesulfobacteriota</taxon>
        <taxon>Desulfuromonadia</taxon>
        <taxon>Geobacterales</taxon>
        <taxon>Geobacteraceae</taxon>
        <taxon>Geobacter</taxon>
    </lineage>
</organism>
<sequence>MNGRTYKLVTGIISLFIALFLAWRIGLWLEPEPKQENPAPAVPSPAAKEPPFVTGTVRKDLNFEVRNVSFSDKGKTVEGIGIVGFDSDRSDLKAATVAMLKKLKEKVPAAERIVLTLKPAVECPLCAMAQAAWEQGKVALRYGIPSLEQMEEANALIGTKDKEGKTVDRPRLYRPDRETFVAGLAITQAIDAARKKNPSLGDDQLLEQAAAATGLNYAVARRGRDFMTAYYTADGYGEESFNLPLP</sequence>
<dbReference type="EMBL" id="BSDS01000002">
    <property type="protein sequence ID" value="GLI39907.1"/>
    <property type="molecule type" value="Genomic_DNA"/>
</dbReference>
<name>A0A9W6G3U2_9BACT</name>
<protein>
    <submittedName>
        <fullName evidence="1">Uncharacterized protein</fullName>
    </submittedName>
</protein>
<dbReference type="Proteomes" id="UP001144352">
    <property type="component" value="Unassembled WGS sequence"/>
</dbReference>
<accession>A0A9W6G3U2</accession>
<comment type="caution">
    <text evidence="1">The sequence shown here is derived from an EMBL/GenBank/DDBJ whole genome shotgun (WGS) entry which is preliminary data.</text>
</comment>
<dbReference type="RefSeq" id="WP_214184733.1">
    <property type="nucleotide sequence ID" value="NZ_BSDS01000002.1"/>
</dbReference>
<dbReference type="AlphaFoldDB" id="A0A9W6G3U2"/>
<evidence type="ECO:0000313" key="2">
    <source>
        <dbReference type="Proteomes" id="UP001144352"/>
    </source>
</evidence>
<keyword evidence="2" id="KW-1185">Reference proteome</keyword>
<proteinExistence type="predicted"/>
<gene>
    <name evidence="1" type="ORF">GHYDROH2_34080</name>
</gene>
<evidence type="ECO:0000313" key="1">
    <source>
        <dbReference type="EMBL" id="GLI39907.1"/>
    </source>
</evidence>